<dbReference type="InterPro" id="IPR035919">
    <property type="entry name" value="EAL_sf"/>
</dbReference>
<organism evidence="20 21">
    <name type="scientific">Cycloclasticus pugetii</name>
    <dbReference type="NCBI Taxonomy" id="34068"/>
    <lineage>
        <taxon>Bacteria</taxon>
        <taxon>Pseudomonadati</taxon>
        <taxon>Pseudomonadota</taxon>
        <taxon>Gammaproteobacteria</taxon>
        <taxon>Thiotrichales</taxon>
        <taxon>Piscirickettsiaceae</taxon>
        <taxon>Cycloclasticus</taxon>
    </lineage>
</organism>
<dbReference type="CDD" id="cd00082">
    <property type="entry name" value="HisKA"/>
    <property type="match status" value="1"/>
</dbReference>
<comment type="caution">
    <text evidence="20">The sequence shown here is derived from an EMBL/GenBank/DDBJ whole genome shotgun (WGS) entry which is preliminary data.</text>
</comment>
<keyword evidence="5 14" id="KW-0597">Phosphoprotein</keyword>
<evidence type="ECO:0000256" key="15">
    <source>
        <dbReference type="SAM" id="Phobius"/>
    </source>
</evidence>
<comment type="catalytic activity">
    <reaction evidence="13">
        <text>3',3'-c-di-GMP + H2O = 5'-phosphoguanylyl(3'-&gt;5')guanosine + H(+)</text>
        <dbReference type="Rhea" id="RHEA:24902"/>
        <dbReference type="ChEBI" id="CHEBI:15377"/>
        <dbReference type="ChEBI" id="CHEBI:15378"/>
        <dbReference type="ChEBI" id="CHEBI:58754"/>
        <dbReference type="ChEBI" id="CHEBI:58805"/>
        <dbReference type="EC" id="3.1.4.52"/>
    </reaction>
    <physiologicalReaction direction="left-to-right" evidence="13">
        <dbReference type="Rhea" id="RHEA:24903"/>
    </physiologicalReaction>
</comment>
<feature type="modified residue" description="4-aspartylphosphate" evidence="14">
    <location>
        <position position="570"/>
    </location>
</feature>
<dbReference type="NCBIfam" id="TIGR00254">
    <property type="entry name" value="GGDEF"/>
    <property type="match status" value="1"/>
</dbReference>
<dbReference type="Pfam" id="PF00512">
    <property type="entry name" value="HisKA"/>
    <property type="match status" value="1"/>
</dbReference>
<dbReference type="CDD" id="cd01949">
    <property type="entry name" value="GGDEF"/>
    <property type="match status" value="1"/>
</dbReference>
<dbReference type="GO" id="GO:0071732">
    <property type="term" value="P:cellular response to nitric oxide"/>
    <property type="evidence" value="ECO:0007669"/>
    <property type="project" value="UniProtKB-ARBA"/>
</dbReference>
<dbReference type="SUPFAM" id="SSF55073">
    <property type="entry name" value="Nucleotide cyclase"/>
    <property type="match status" value="1"/>
</dbReference>
<dbReference type="FunFam" id="3.30.565.10:FF:000010">
    <property type="entry name" value="Sensor histidine kinase RcsC"/>
    <property type="match status" value="1"/>
</dbReference>
<evidence type="ECO:0000256" key="14">
    <source>
        <dbReference type="PROSITE-ProRule" id="PRU00169"/>
    </source>
</evidence>
<dbReference type="SUPFAM" id="SSF141868">
    <property type="entry name" value="EAL domain-like"/>
    <property type="match status" value="1"/>
</dbReference>
<evidence type="ECO:0000256" key="11">
    <source>
        <dbReference type="ARBA" id="ARBA00023012"/>
    </source>
</evidence>
<dbReference type="Gene3D" id="3.30.565.10">
    <property type="entry name" value="Histidine kinase-like ATPase, C-terminal domain"/>
    <property type="match status" value="1"/>
</dbReference>
<evidence type="ECO:0000259" key="16">
    <source>
        <dbReference type="PROSITE" id="PS50109"/>
    </source>
</evidence>
<keyword evidence="21" id="KW-1185">Reference proteome</keyword>
<dbReference type="GO" id="GO:0000155">
    <property type="term" value="F:phosphorelay sensor kinase activity"/>
    <property type="evidence" value="ECO:0007669"/>
    <property type="project" value="InterPro"/>
</dbReference>
<evidence type="ECO:0000313" key="20">
    <source>
        <dbReference type="EMBL" id="EPD13727.1"/>
    </source>
</evidence>
<feature type="domain" description="Response regulatory" evidence="17">
    <location>
        <begin position="660"/>
        <end position="777"/>
    </location>
</feature>
<dbReference type="Pfam" id="PF00990">
    <property type="entry name" value="GGDEF"/>
    <property type="match status" value="1"/>
</dbReference>
<dbReference type="GO" id="GO:0005524">
    <property type="term" value="F:ATP binding"/>
    <property type="evidence" value="ECO:0007669"/>
    <property type="project" value="UniProtKB-KW"/>
</dbReference>
<protein>
    <submittedName>
        <fullName evidence="20">Diguanylate cyclase</fullName>
    </submittedName>
</protein>
<dbReference type="PROSITE" id="PS50109">
    <property type="entry name" value="HIS_KIN"/>
    <property type="match status" value="1"/>
</dbReference>
<dbReference type="FunFam" id="3.20.20.450:FF:000001">
    <property type="entry name" value="Cyclic di-GMP phosphodiesterase yahA"/>
    <property type="match status" value="1"/>
</dbReference>
<dbReference type="InterPro" id="IPR000160">
    <property type="entry name" value="GGDEF_dom"/>
</dbReference>
<evidence type="ECO:0000256" key="9">
    <source>
        <dbReference type="ARBA" id="ARBA00022840"/>
    </source>
</evidence>
<reference evidence="20 21" key="1">
    <citation type="journal article" date="2013" name="Genome Announc.">
        <title>Genome Sequence of the Pyrene- and Fluoranthene-Degrading Bacterium Cycloclasticus sp. Strain PY97M.</title>
        <authorList>
            <person name="Cui Z."/>
            <person name="Xu G."/>
            <person name="Li Q."/>
            <person name="Gao W."/>
            <person name="Zheng L."/>
        </authorList>
    </citation>
    <scope>NUCLEOTIDE SEQUENCE [LARGE SCALE GENOMIC DNA]</scope>
    <source>
        <strain evidence="20 21">PY97M</strain>
    </source>
</reference>
<feature type="transmembrane region" description="Helical" evidence="15">
    <location>
        <begin position="20"/>
        <end position="40"/>
    </location>
</feature>
<evidence type="ECO:0000256" key="13">
    <source>
        <dbReference type="ARBA" id="ARBA00051114"/>
    </source>
</evidence>
<dbReference type="CDD" id="cd00156">
    <property type="entry name" value="REC"/>
    <property type="match status" value="1"/>
</dbReference>
<keyword evidence="10 15" id="KW-1133">Transmembrane helix</keyword>
<dbReference type="PRINTS" id="PR00344">
    <property type="entry name" value="BCTRLSENSOR"/>
</dbReference>
<keyword evidence="11" id="KW-0902">Two-component regulatory system</keyword>
<feature type="transmembrane region" description="Helical" evidence="15">
    <location>
        <begin position="180"/>
        <end position="199"/>
    </location>
</feature>
<dbReference type="Gene3D" id="6.10.340.10">
    <property type="match status" value="1"/>
</dbReference>
<dbReference type="Proteomes" id="UP000015462">
    <property type="component" value="Unassembled WGS sequence"/>
</dbReference>
<dbReference type="Gene3D" id="1.20.120.160">
    <property type="entry name" value="HPT domain"/>
    <property type="match status" value="1"/>
</dbReference>
<dbReference type="GO" id="GO:0071111">
    <property type="term" value="F:cyclic-guanylate-specific phosphodiesterase activity"/>
    <property type="evidence" value="ECO:0007669"/>
    <property type="project" value="UniProtKB-EC"/>
</dbReference>
<dbReference type="SUPFAM" id="SSF47226">
    <property type="entry name" value="Histidine-containing phosphotransfer domain, HPT domain"/>
    <property type="match status" value="1"/>
</dbReference>
<evidence type="ECO:0000259" key="19">
    <source>
        <dbReference type="PROSITE" id="PS50887"/>
    </source>
</evidence>
<dbReference type="SMART" id="SM00387">
    <property type="entry name" value="HATPase_c"/>
    <property type="match status" value="1"/>
</dbReference>
<feature type="domain" description="EAL" evidence="18">
    <location>
        <begin position="1222"/>
        <end position="1476"/>
    </location>
</feature>
<dbReference type="SMART" id="SM00388">
    <property type="entry name" value="HisKA"/>
    <property type="match status" value="1"/>
</dbReference>
<dbReference type="FunFam" id="3.30.70.270:FF:000001">
    <property type="entry name" value="Diguanylate cyclase domain protein"/>
    <property type="match status" value="1"/>
</dbReference>
<dbReference type="InterPro" id="IPR003661">
    <property type="entry name" value="HisK_dim/P_dom"/>
</dbReference>
<comment type="cofactor">
    <cofactor evidence="2">
        <name>Mg(2+)</name>
        <dbReference type="ChEBI" id="CHEBI:18420"/>
    </cofactor>
</comment>
<dbReference type="CDD" id="cd17546">
    <property type="entry name" value="REC_hyHK_CKI1_RcsC-like"/>
    <property type="match status" value="1"/>
</dbReference>
<comment type="caution">
    <text evidence="14">Lacks conserved residue(s) required for the propagation of feature annotation.</text>
</comment>
<accession>A0AB33Z3B4</accession>
<evidence type="ECO:0000256" key="10">
    <source>
        <dbReference type="ARBA" id="ARBA00022989"/>
    </source>
</evidence>
<keyword evidence="12 15" id="KW-0472">Membrane</keyword>
<dbReference type="EMBL" id="ASHL01000002">
    <property type="protein sequence ID" value="EPD13727.1"/>
    <property type="molecule type" value="Genomic_DNA"/>
</dbReference>
<gene>
    <name evidence="20" type="ORF">L196_04301</name>
</gene>
<dbReference type="PROSITE" id="PS50883">
    <property type="entry name" value="EAL"/>
    <property type="match status" value="1"/>
</dbReference>
<dbReference type="SMART" id="SM00267">
    <property type="entry name" value="GGDEF"/>
    <property type="match status" value="1"/>
</dbReference>
<dbReference type="InterPro" id="IPR011006">
    <property type="entry name" value="CheY-like_superfamily"/>
</dbReference>
<dbReference type="SUPFAM" id="SSF47384">
    <property type="entry name" value="Homodimeric domain of signal transducing histidine kinase"/>
    <property type="match status" value="1"/>
</dbReference>
<keyword evidence="4" id="KW-1003">Cell membrane</keyword>
<dbReference type="InterPro" id="IPR036641">
    <property type="entry name" value="HPT_dom_sf"/>
</dbReference>
<evidence type="ECO:0000256" key="6">
    <source>
        <dbReference type="ARBA" id="ARBA00022636"/>
    </source>
</evidence>
<dbReference type="SMART" id="SM00052">
    <property type="entry name" value="EAL"/>
    <property type="match status" value="1"/>
</dbReference>
<dbReference type="Pfam" id="PF00072">
    <property type="entry name" value="Response_reg"/>
    <property type="match status" value="1"/>
</dbReference>
<dbReference type="Gene3D" id="1.10.287.130">
    <property type="match status" value="1"/>
</dbReference>
<dbReference type="InterPro" id="IPR005467">
    <property type="entry name" value="His_kinase_dom"/>
</dbReference>
<dbReference type="Pfam" id="PF00563">
    <property type="entry name" value="EAL"/>
    <property type="match status" value="1"/>
</dbReference>
<dbReference type="SMART" id="SM00448">
    <property type="entry name" value="REC"/>
    <property type="match status" value="3"/>
</dbReference>
<comment type="subcellular location">
    <subcellularLocation>
        <location evidence="3">Cell membrane</location>
        <topology evidence="3">Multi-pass membrane protein</topology>
    </subcellularLocation>
</comment>
<keyword evidence="9" id="KW-0067">ATP-binding</keyword>
<dbReference type="InterPro" id="IPR004358">
    <property type="entry name" value="Sig_transdc_His_kin-like_C"/>
</dbReference>
<feature type="modified residue" description="4-aspartylphosphate" evidence="14">
    <location>
        <position position="709"/>
    </location>
</feature>
<dbReference type="GO" id="GO:0005886">
    <property type="term" value="C:plasma membrane"/>
    <property type="evidence" value="ECO:0007669"/>
    <property type="project" value="UniProtKB-SubCell"/>
</dbReference>
<proteinExistence type="predicted"/>
<dbReference type="CDD" id="cd16922">
    <property type="entry name" value="HATPase_EvgS-ArcB-TorS-like"/>
    <property type="match status" value="1"/>
</dbReference>
<feature type="domain" description="GGDEF" evidence="19">
    <location>
        <begin position="1081"/>
        <end position="1213"/>
    </location>
</feature>
<evidence type="ECO:0000256" key="5">
    <source>
        <dbReference type="ARBA" id="ARBA00022553"/>
    </source>
</evidence>
<dbReference type="Gene3D" id="3.20.20.450">
    <property type="entry name" value="EAL domain"/>
    <property type="match status" value="1"/>
</dbReference>
<dbReference type="SUPFAM" id="SSF52172">
    <property type="entry name" value="CheY-like"/>
    <property type="match status" value="3"/>
</dbReference>
<keyword evidence="7 15" id="KW-0812">Transmembrane</keyword>
<dbReference type="InterPro" id="IPR001633">
    <property type="entry name" value="EAL_dom"/>
</dbReference>
<dbReference type="PANTHER" id="PTHR45339:SF1">
    <property type="entry name" value="HYBRID SIGNAL TRANSDUCTION HISTIDINE KINASE J"/>
    <property type="match status" value="1"/>
</dbReference>
<dbReference type="RefSeq" id="WP_016390074.1">
    <property type="nucleotide sequence ID" value="NZ_KE646806.1"/>
</dbReference>
<evidence type="ECO:0000256" key="8">
    <source>
        <dbReference type="ARBA" id="ARBA00022741"/>
    </source>
</evidence>
<evidence type="ECO:0000259" key="18">
    <source>
        <dbReference type="PROSITE" id="PS50883"/>
    </source>
</evidence>
<dbReference type="InterPro" id="IPR001789">
    <property type="entry name" value="Sig_transdc_resp-reg_receiver"/>
</dbReference>
<dbReference type="InterPro" id="IPR036890">
    <property type="entry name" value="HATPase_C_sf"/>
</dbReference>
<evidence type="ECO:0000256" key="2">
    <source>
        <dbReference type="ARBA" id="ARBA00001946"/>
    </source>
</evidence>
<dbReference type="PANTHER" id="PTHR45339">
    <property type="entry name" value="HYBRID SIGNAL TRANSDUCTION HISTIDINE KINASE J"/>
    <property type="match status" value="1"/>
</dbReference>
<name>A0AB33Z3B4_9GAMM</name>
<evidence type="ECO:0000256" key="3">
    <source>
        <dbReference type="ARBA" id="ARBA00004651"/>
    </source>
</evidence>
<dbReference type="InterPro" id="IPR043128">
    <property type="entry name" value="Rev_trsase/Diguanyl_cyclase"/>
</dbReference>
<dbReference type="InterPro" id="IPR003594">
    <property type="entry name" value="HATPase_dom"/>
</dbReference>
<dbReference type="PROSITE" id="PS50887">
    <property type="entry name" value="GGDEF"/>
    <property type="match status" value="1"/>
</dbReference>
<dbReference type="InterPro" id="IPR036097">
    <property type="entry name" value="HisK_dim/P_sf"/>
</dbReference>
<dbReference type="Gene3D" id="3.40.50.2300">
    <property type="match status" value="3"/>
</dbReference>
<feature type="domain" description="Response regulatory" evidence="17">
    <location>
        <begin position="924"/>
        <end position="1038"/>
    </location>
</feature>
<sequence>MIKTFYKFLTQRSFKNLLTTTYFIGIILLISIATLITSNLSSKSVHDSLNQTGLQLVESLGNNSRIALLYLSQDEAELVVESILSFPDVKAAGIYDDKMQVIYQSSDLLSAGPNTLPVESTSLDYENEHEWSYSSPVYSTLDEETLLYSDSEFKPELLGYVRLTVGKNVLRSLKSDFYKYNLMVIGSLALLLLWALLFITKRISKPIDNLAKNMLNAAQGKRTERKGIGSTEDIMRMEQAFTDMMHILENREQELITTRDIAIEAAKVKSEFAANVSHELRTPLNGISGMLELLSDMDLNVQQKEYLKVASSSANSLLSLIDDVLDFSKYNQQDVDLHEESFNLRNTLENSITLLSAQTQHKNISIAYFLDADVPLHLIADELRLQQIIQNLLGNAIKFTPAGEVSISISTSALNENNLTLLFEVKDTGVGIPQEVQNKIFTAFSQADNSTTREYGGTGLGLAISRQLVTIFGGEMGVKSKVGKGSTFWFTANFTVDMQAEAFELSSAEISPTQPNVLTVSDDDFSHRFIVQQFQASPFHADHVTDGMTAIKKLRQHETLSKPYDYILIDNLRSNISQTALIRMINADHTLANTKIIVLIANQSSQLNATKELNVFGHITKPIKQSDLLLHLRSTVESKPTLLPEQQALKEPLPDYSFKKILVVEDNKANQLVAKAMLERFHCNVTLANDGLEALELFSSQSFDLILMDCQMPEMDGYEATFQIRELETVDKHTPIVALTANKQNADREQCIAAGMDDFMSKPLTLPTLKTTLQKWVTQEAAQTNPIEDSEDKPLIQTVLDEKTYLKRQQNLGAEFKTTLQSFLEQTPLSLSRLTDSVSKLDRIAIKRLAESVKNSAFDIAALRLSQACKKLESACDDGEAKFLGLQHKIILFEAELVIKEVSIRLNNSETENPVVSQHLNPARVLLINADKRDRFLIKNALEDSGHNVDEVINNYQGMLYCERNKPDIVILNHDLSHDDIELVKTCEVFNSSGIPFTITSNLESETSINNAFKMGALDYFSTPLNLSLFIHRINRILATKQTEKQIFNLAHKDHLTGLMNRSLFTKKVSELINKHEREHKIMAVIFLDLDRFKLVNDSYGHEAGDLLLKIVAERLSRSVRDVDIISRFGGDEFVVALTDVKSHQIIETLARKIQNNLSRPFVFLEKEMHVSASLGISVYPSSGKTVSNLIKNADIAMYLSKQSKSPYVFFDDTMSESINQRLVIENELRNVILRDELKVFYQPQFSATNGELIGMEALVRWQHPKKGLIPPNNFIGLAEETGQIHMIGEWVMETACKTLKNWIDRGAKPIRVAVNLSTLQLEDDGIVNKISSILETTQLPHKLLELEITESSVMNNEQLMIEKLNTLKELGIKLAIDDFGTGYSSLSYLKRLPINLLKIDRSFVNNCLLNSIDSDIIRTIIILAHSMGIDVIAEGVETEQQSTLLKSLNCDFVQGYLFGKPMPSEEFEKLIFNNVRDNVYPITLLQ</sequence>
<evidence type="ECO:0000313" key="21">
    <source>
        <dbReference type="Proteomes" id="UP000015462"/>
    </source>
</evidence>
<comment type="catalytic activity">
    <reaction evidence="1">
        <text>ATP + protein L-histidine = ADP + protein N-phospho-L-histidine.</text>
        <dbReference type="EC" id="2.7.13.3"/>
    </reaction>
</comment>
<dbReference type="Pfam" id="PF02518">
    <property type="entry name" value="HATPase_c"/>
    <property type="match status" value="1"/>
</dbReference>
<dbReference type="SUPFAM" id="SSF55874">
    <property type="entry name" value="ATPase domain of HSP90 chaperone/DNA topoisomerase II/histidine kinase"/>
    <property type="match status" value="1"/>
</dbReference>
<dbReference type="PROSITE" id="PS50110">
    <property type="entry name" value="RESPONSE_REGULATORY"/>
    <property type="match status" value="3"/>
</dbReference>
<evidence type="ECO:0000259" key="17">
    <source>
        <dbReference type="PROSITE" id="PS50110"/>
    </source>
</evidence>
<evidence type="ECO:0000256" key="4">
    <source>
        <dbReference type="ARBA" id="ARBA00022475"/>
    </source>
</evidence>
<evidence type="ECO:0000256" key="1">
    <source>
        <dbReference type="ARBA" id="ARBA00000085"/>
    </source>
</evidence>
<feature type="domain" description="Histidine kinase" evidence="16">
    <location>
        <begin position="275"/>
        <end position="496"/>
    </location>
</feature>
<evidence type="ECO:0000256" key="12">
    <source>
        <dbReference type="ARBA" id="ARBA00023136"/>
    </source>
</evidence>
<keyword evidence="6" id="KW-0973">c-di-GMP</keyword>
<feature type="domain" description="Response regulatory" evidence="17">
    <location>
        <begin position="516"/>
        <end position="636"/>
    </location>
</feature>
<keyword evidence="8" id="KW-0547">Nucleotide-binding</keyword>
<evidence type="ECO:0000256" key="7">
    <source>
        <dbReference type="ARBA" id="ARBA00022692"/>
    </source>
</evidence>
<dbReference type="InterPro" id="IPR029787">
    <property type="entry name" value="Nucleotide_cyclase"/>
</dbReference>
<dbReference type="CDD" id="cd01948">
    <property type="entry name" value="EAL"/>
    <property type="match status" value="1"/>
</dbReference>
<dbReference type="Gene3D" id="3.30.70.270">
    <property type="match status" value="1"/>
</dbReference>